<dbReference type="PROSITE" id="PS50878">
    <property type="entry name" value="RT_POL"/>
    <property type="match status" value="1"/>
</dbReference>
<dbReference type="Proteomes" id="UP001141327">
    <property type="component" value="Unassembled WGS sequence"/>
</dbReference>
<keyword evidence="4" id="KW-1185">Reference proteome</keyword>
<reference evidence="3" key="1">
    <citation type="journal article" date="2022" name="bioRxiv">
        <title>Genomics of Preaxostyla Flagellates Illuminates Evolutionary Transitions and the Path Towards Mitochondrial Loss.</title>
        <authorList>
            <person name="Novak L.V.F."/>
            <person name="Treitli S.C."/>
            <person name="Pyrih J."/>
            <person name="Halakuc P."/>
            <person name="Pipaliya S.V."/>
            <person name="Vacek V."/>
            <person name="Brzon O."/>
            <person name="Soukal P."/>
            <person name="Eme L."/>
            <person name="Dacks J.B."/>
            <person name="Karnkowska A."/>
            <person name="Elias M."/>
            <person name="Hampl V."/>
        </authorList>
    </citation>
    <scope>NUCLEOTIDE SEQUENCE</scope>
    <source>
        <strain evidence="3">RCP-MX</strain>
    </source>
</reference>
<feature type="region of interest" description="Disordered" evidence="1">
    <location>
        <begin position="407"/>
        <end position="557"/>
    </location>
</feature>
<evidence type="ECO:0000313" key="4">
    <source>
        <dbReference type="Proteomes" id="UP001141327"/>
    </source>
</evidence>
<dbReference type="EMBL" id="JAPMOS010000215">
    <property type="protein sequence ID" value="KAJ4453785.1"/>
    <property type="molecule type" value="Genomic_DNA"/>
</dbReference>
<dbReference type="PANTHER" id="PTHR33050:SF7">
    <property type="entry name" value="RIBONUCLEASE H"/>
    <property type="match status" value="1"/>
</dbReference>
<comment type="caution">
    <text evidence="3">The sequence shown here is derived from an EMBL/GenBank/DDBJ whole genome shotgun (WGS) entry which is preliminary data.</text>
</comment>
<name>A0ABQ8U8W2_9EUKA</name>
<feature type="compositionally biased region" description="Gly residues" evidence="1">
    <location>
        <begin position="534"/>
        <end position="547"/>
    </location>
</feature>
<feature type="compositionally biased region" description="Low complexity" evidence="1">
    <location>
        <begin position="1"/>
        <end position="18"/>
    </location>
</feature>
<dbReference type="InterPro" id="IPR052055">
    <property type="entry name" value="Hepadnavirus_pol/RT"/>
</dbReference>
<organism evidence="3 4">
    <name type="scientific">Paratrimastix pyriformis</name>
    <dbReference type="NCBI Taxonomy" id="342808"/>
    <lineage>
        <taxon>Eukaryota</taxon>
        <taxon>Metamonada</taxon>
        <taxon>Preaxostyla</taxon>
        <taxon>Paratrimastigidae</taxon>
        <taxon>Paratrimastix</taxon>
    </lineage>
</organism>
<feature type="domain" description="Reverse transcriptase" evidence="2">
    <location>
        <begin position="730"/>
        <end position="870"/>
    </location>
</feature>
<protein>
    <submittedName>
        <fullName evidence="3">Transposon Ty3-G Gag-Pol polyprotein</fullName>
    </submittedName>
</protein>
<evidence type="ECO:0000313" key="3">
    <source>
        <dbReference type="EMBL" id="KAJ4453785.1"/>
    </source>
</evidence>
<feature type="compositionally biased region" description="Basic and acidic residues" evidence="1">
    <location>
        <begin position="429"/>
        <end position="450"/>
    </location>
</feature>
<dbReference type="SUPFAM" id="SSF56672">
    <property type="entry name" value="DNA/RNA polymerases"/>
    <property type="match status" value="1"/>
</dbReference>
<evidence type="ECO:0000259" key="2">
    <source>
        <dbReference type="PROSITE" id="PS50878"/>
    </source>
</evidence>
<dbReference type="InterPro" id="IPR000477">
    <property type="entry name" value="RT_dom"/>
</dbReference>
<dbReference type="Gene3D" id="3.10.10.10">
    <property type="entry name" value="HIV Type 1 Reverse Transcriptase, subunit A, domain 1"/>
    <property type="match status" value="1"/>
</dbReference>
<evidence type="ECO:0000256" key="1">
    <source>
        <dbReference type="SAM" id="MobiDB-lite"/>
    </source>
</evidence>
<feature type="region of interest" description="Disordered" evidence="1">
    <location>
        <begin position="1"/>
        <end position="69"/>
    </location>
</feature>
<proteinExistence type="predicted"/>
<dbReference type="PANTHER" id="PTHR33050">
    <property type="entry name" value="REVERSE TRANSCRIPTASE DOMAIN-CONTAINING PROTEIN"/>
    <property type="match status" value="1"/>
</dbReference>
<feature type="region of interest" description="Disordered" evidence="1">
    <location>
        <begin position="595"/>
        <end position="664"/>
    </location>
</feature>
<feature type="compositionally biased region" description="Acidic residues" evidence="1">
    <location>
        <begin position="60"/>
        <end position="69"/>
    </location>
</feature>
<sequence length="870" mass="95005">MDQADQQATPQQQTQQQQGPALDPEHPANPGPQTQPPDPEGDTGAEGDNVVLIATNPEEKEGESDQDQEEVGQYYFDTLEPIYFKPTAKLPDIFAKEAPTKKVVTPPTLPEREAQTLQMLGLQFNRLQHEAPTQEEFARVVHVGRAFPNFRDQGKADPAVAPPCAGSGYSRVFSAMRPLQTLVALANLSTASSPSELSFEAARNLGILALDALKETTRTLSDLRRSEWRPLCRLEDGTKMPEACIIEASELEALKNKATTATEARKKPLNPVKQHGLPLGYSKVKTAQENPLSVPRILAHNQLGSQKAHWHSIRVQPLLFLAPWRCLAKRHVTINKKKKVKGLLLTNSHRTMLKYSILISLCSTGTGRISTGDHTLAGVVASTRRGSLYEPYRTVTLTLRAGQGNKARGAVGAGLGGDSRHGNTTHRNPPREDITPGEAGTHRRDPEEGQHTVLTEGHAEAISSGKPETLMERRHLSGASVTQGGPERGGYTETGEKDPPTLGEGFVNPRRTDTQSEAVTLPNAGTRGELMHLSGGGSDSRAPGGGADKSNPQNGQIKWQGKTYLAREWDQSKGGRQQSVQHTCTTRHALPHLYAPSCPRSPPQPRHGTGGGCQVPGGQAPNSGTHSPPPLRGNSASPHNTAQGAQLGEGQSQPLGEGPFLLGLDPQWDREQAKLRLLAQHPPRGPLAGRLARHREEWLALRPPREVAQVVSEGFHIPFKGPPPNPGRGPGTLTTWGSDKGMRSPIFGRPKPGGKWRLILDLTALNHFIFCPSFKMEGWKTVRAVVEPMMWATKIDLKHAYFHIPIFPPHRKYLGVEWEGTEYRFQALPFGLNVAPRIFTKTMRVAIKEARRHGMRGIIETLLLPKPPGK</sequence>
<gene>
    <name evidence="3" type="ORF">PAPYR_11648</name>
</gene>
<accession>A0ABQ8U8W2</accession>
<dbReference type="InterPro" id="IPR043502">
    <property type="entry name" value="DNA/RNA_pol_sf"/>
</dbReference>
<feature type="compositionally biased region" description="Polar residues" evidence="1">
    <location>
        <begin position="634"/>
        <end position="654"/>
    </location>
</feature>
<feature type="compositionally biased region" description="Pro residues" evidence="1">
    <location>
        <begin position="27"/>
        <end position="38"/>
    </location>
</feature>